<sequence>MTVGDPYRREYRNSGGEWLWVGVAAPLVGGAALVVRLVLDDEVPGAVPFAVGTALALLVVLVVRLAVATATISDQSGLTIRGAFRRHTTAWSAVQGIEIEVNPGAGARGAPNRIVVLYDATGRRRFLPHLNDRSTADLDGEVAALREVWALCRGEDWVPVPVAVEKIARTRRYPTPLVHIAVKAMLGSLIVGHRGQPRRPDHGGVWPPWCGSRRAAPAGVDRGAAVRGVRRHLRGRGSVAVEPSWPCLSCEGVGGVGSRRRPPRVSAR</sequence>
<keyword evidence="1" id="KW-0812">Transmembrane</keyword>
<protein>
    <recommendedName>
        <fullName evidence="4">PH (Pleckstrin Homology) domain-containing protein</fullName>
    </recommendedName>
</protein>
<feature type="transmembrane region" description="Helical" evidence="1">
    <location>
        <begin position="45"/>
        <end position="67"/>
    </location>
</feature>
<gene>
    <name evidence="2" type="ORF">DFJ66_0845</name>
</gene>
<keyword evidence="1" id="KW-0472">Membrane</keyword>
<keyword evidence="1" id="KW-1133">Transmembrane helix</keyword>
<dbReference type="RefSeq" id="WP_170199018.1">
    <property type="nucleotide sequence ID" value="NZ_JBIUBA010000023.1"/>
</dbReference>
<evidence type="ECO:0008006" key="4">
    <source>
        <dbReference type="Google" id="ProtNLM"/>
    </source>
</evidence>
<dbReference type="AlphaFoldDB" id="A0A495X2A1"/>
<dbReference type="Proteomes" id="UP000272729">
    <property type="component" value="Unassembled WGS sequence"/>
</dbReference>
<evidence type="ECO:0000313" key="2">
    <source>
        <dbReference type="EMBL" id="RKT67669.1"/>
    </source>
</evidence>
<dbReference type="EMBL" id="RBXR01000001">
    <property type="protein sequence ID" value="RKT67669.1"/>
    <property type="molecule type" value="Genomic_DNA"/>
</dbReference>
<accession>A0A495X2A1</accession>
<evidence type="ECO:0000313" key="3">
    <source>
        <dbReference type="Proteomes" id="UP000272729"/>
    </source>
</evidence>
<feature type="transmembrane region" description="Helical" evidence="1">
    <location>
        <begin position="18"/>
        <end position="39"/>
    </location>
</feature>
<organism evidence="2 3">
    <name type="scientific">Saccharothrix variisporea</name>
    <dbReference type="NCBI Taxonomy" id="543527"/>
    <lineage>
        <taxon>Bacteria</taxon>
        <taxon>Bacillati</taxon>
        <taxon>Actinomycetota</taxon>
        <taxon>Actinomycetes</taxon>
        <taxon>Pseudonocardiales</taxon>
        <taxon>Pseudonocardiaceae</taxon>
        <taxon>Saccharothrix</taxon>
    </lineage>
</organism>
<keyword evidence="3" id="KW-1185">Reference proteome</keyword>
<proteinExistence type="predicted"/>
<evidence type="ECO:0000256" key="1">
    <source>
        <dbReference type="SAM" id="Phobius"/>
    </source>
</evidence>
<comment type="caution">
    <text evidence="2">The sequence shown here is derived from an EMBL/GenBank/DDBJ whole genome shotgun (WGS) entry which is preliminary data.</text>
</comment>
<reference evidence="2 3" key="1">
    <citation type="submission" date="2018-10" db="EMBL/GenBank/DDBJ databases">
        <title>Sequencing the genomes of 1000 actinobacteria strains.</title>
        <authorList>
            <person name="Klenk H.-P."/>
        </authorList>
    </citation>
    <scope>NUCLEOTIDE SEQUENCE [LARGE SCALE GENOMIC DNA]</scope>
    <source>
        <strain evidence="2 3">DSM 43911</strain>
    </source>
</reference>
<name>A0A495X2A1_9PSEU</name>